<accession>A0A1R1JD69</accession>
<name>A0A1R1JD69_9BURK</name>
<comment type="caution">
    <text evidence="1">The sequence shown here is derived from an EMBL/GenBank/DDBJ whole genome shotgun (WGS) entry which is preliminary data.</text>
</comment>
<proteinExistence type="predicted"/>
<evidence type="ECO:0000313" key="1">
    <source>
        <dbReference type="EMBL" id="OMG73119.1"/>
    </source>
</evidence>
<dbReference type="RefSeq" id="WP_076476994.1">
    <property type="nucleotide sequence ID" value="NZ_MTJZ01000012.1"/>
</dbReference>
<evidence type="ECO:0000313" key="2">
    <source>
        <dbReference type="Proteomes" id="UP000187194"/>
    </source>
</evidence>
<reference evidence="1 2" key="1">
    <citation type="submission" date="2017-01" db="EMBL/GenBank/DDBJ databases">
        <title>Phylogeographic, genomic and meropenem susceptibility analysis of Burkholderia ubonensis.</title>
        <authorList>
            <person name="Price E.P."/>
            <person name="Sarovich D.S."/>
            <person name="Webb J.R."/>
            <person name="Hall C.M."/>
            <person name="Sahl J.W."/>
            <person name="Kaestli M."/>
            <person name="Mayo M."/>
            <person name="Harrington G."/>
            <person name="Baker A.L."/>
            <person name="Sidak-Loftis L.C."/>
            <person name="Lummis M."/>
            <person name="Schupp J.M."/>
            <person name="Gillece J.D."/>
            <person name="Tuanyok A."/>
            <person name="Warner J."/>
            <person name="Busch J.D."/>
            <person name="Keim P."/>
            <person name="Currie B.J."/>
            <person name="Wagner D.M."/>
        </authorList>
    </citation>
    <scope>NUCLEOTIDE SEQUENCE [LARGE SCALE GENOMIC DNA]</scope>
    <source>
        <strain evidence="1 2">A21</strain>
    </source>
</reference>
<sequence length="74" mass="8168">MAALLSKFRTGDRVRVDARGEFYAFIDGWRAIVMAVGPRAANSVHSQVPEGYCAIEAEEGKVFLVPHDELAFDL</sequence>
<dbReference type="EMBL" id="MTJZ01000012">
    <property type="protein sequence ID" value="OMG73119.1"/>
    <property type="molecule type" value="Genomic_DNA"/>
</dbReference>
<organism evidence="1 2">
    <name type="scientific">Burkholderia ubonensis</name>
    <dbReference type="NCBI Taxonomy" id="101571"/>
    <lineage>
        <taxon>Bacteria</taxon>
        <taxon>Pseudomonadati</taxon>
        <taxon>Pseudomonadota</taxon>
        <taxon>Betaproteobacteria</taxon>
        <taxon>Burkholderiales</taxon>
        <taxon>Burkholderiaceae</taxon>
        <taxon>Burkholderia</taxon>
        <taxon>Burkholderia cepacia complex</taxon>
    </lineage>
</organism>
<protein>
    <submittedName>
        <fullName evidence="1">Uncharacterized protein</fullName>
    </submittedName>
</protein>
<dbReference type="Proteomes" id="UP000187194">
    <property type="component" value="Unassembled WGS sequence"/>
</dbReference>
<dbReference type="AlphaFoldDB" id="A0A1R1JD69"/>
<gene>
    <name evidence="1" type="ORF">BW685_12925</name>
</gene>